<sequence length="378" mass="43055">MNNDKNSQAKDLNKTLGLAINENLKFKEARYAESTIGPYRRKSKQLVTWFGKKKLIDFSSTDIEMMVVKLLKKYNGCTVNHYLEILRSVFVRAKLDGLIPSNPMENIKKCKFIRKKPKPFLQSEIALLLQQNKQENYQIETALIQVGIATGLRISELLALSAEVVDLEKKMLTIDLALVNGVYKTPKNEGSRRTIELTAQAIEPLTLLLEQAKNRKAKNIKVTQNDNRTKLIESRTLLAYFCAKRRPYASVDEYREKFFKPYCISLGVDYRGPSQFRHTFASQLLSAGINVPWIARQMGHAGTEMIQRCYGQWLVEDAVDFGAQAGAVLQRCLHSNAVDTVEQSAAPSATLYRNWNELMTMPEMQSIIPLIEMLLKKK</sequence>
<dbReference type="InterPro" id="IPR002104">
    <property type="entry name" value="Integrase_catalytic"/>
</dbReference>
<keyword evidence="2" id="KW-0229">DNA integration</keyword>
<dbReference type="CDD" id="cd01189">
    <property type="entry name" value="INT_ICEBs1_C_like"/>
    <property type="match status" value="1"/>
</dbReference>
<keyword evidence="3" id="KW-0238">DNA-binding</keyword>
<keyword evidence="4" id="KW-0233">DNA recombination</keyword>
<evidence type="ECO:0000256" key="4">
    <source>
        <dbReference type="ARBA" id="ARBA00023172"/>
    </source>
</evidence>
<protein>
    <submittedName>
        <fullName evidence="5">Site-specific integrase</fullName>
    </submittedName>
</protein>
<dbReference type="GO" id="GO:0006310">
    <property type="term" value="P:DNA recombination"/>
    <property type="evidence" value="ECO:0007669"/>
    <property type="project" value="UniProtKB-KW"/>
</dbReference>
<dbReference type="RefSeq" id="WP_059112249.1">
    <property type="nucleotide sequence ID" value="NZ_CP100392.1"/>
</dbReference>
<evidence type="ECO:0000313" key="5">
    <source>
        <dbReference type="EMBL" id="AXB06516.1"/>
    </source>
</evidence>
<dbReference type="InterPro" id="IPR013762">
    <property type="entry name" value="Integrase-like_cat_sf"/>
</dbReference>
<accession>A0A3S5WSL2</accession>
<dbReference type="PANTHER" id="PTHR30349">
    <property type="entry name" value="PHAGE INTEGRASE-RELATED"/>
    <property type="match status" value="1"/>
</dbReference>
<reference evidence="5" key="1">
    <citation type="journal article" date="2019" name="J Environ">
        <title>Genetic characterization and potential molecular dissemination mechanism of tet (31) gene in Aeromonas caviae from an oxytetracycline wastewater treatment system.</title>
        <authorList>
            <person name="Shi Y."/>
            <person name="Tian Z."/>
            <person name="Leclercq S.O."/>
            <person name="Zhang H."/>
            <person name="Yang M."/>
            <person name="Zhang Y."/>
        </authorList>
    </citation>
    <scope>NUCLEOTIDE SEQUENCE</scope>
    <source>
        <strain evidence="5">T25-39</strain>
    </source>
</reference>
<dbReference type="InterPro" id="IPR050090">
    <property type="entry name" value="Tyrosine_recombinase_XerCD"/>
</dbReference>
<evidence type="ECO:0000256" key="1">
    <source>
        <dbReference type="ARBA" id="ARBA00008857"/>
    </source>
</evidence>
<evidence type="ECO:0000256" key="3">
    <source>
        <dbReference type="ARBA" id="ARBA00023125"/>
    </source>
</evidence>
<gene>
    <name evidence="5" type="ORF">C1C91_17320</name>
</gene>
<dbReference type="GO" id="GO:0003677">
    <property type="term" value="F:DNA binding"/>
    <property type="evidence" value="ECO:0007669"/>
    <property type="project" value="UniProtKB-UniRule"/>
</dbReference>
<evidence type="ECO:0000313" key="6">
    <source>
        <dbReference type="Proteomes" id="UP000266778"/>
    </source>
</evidence>
<dbReference type="InterPro" id="IPR010998">
    <property type="entry name" value="Integrase_recombinase_N"/>
</dbReference>
<dbReference type="Pfam" id="PF00589">
    <property type="entry name" value="Phage_integrase"/>
    <property type="match status" value="1"/>
</dbReference>
<dbReference type="InterPro" id="IPR011010">
    <property type="entry name" value="DNA_brk_join_enz"/>
</dbReference>
<organism evidence="5 6">
    <name type="scientific">Aeromonas caviae</name>
    <name type="common">Aeromonas punctata</name>
    <dbReference type="NCBI Taxonomy" id="648"/>
    <lineage>
        <taxon>Bacteria</taxon>
        <taxon>Pseudomonadati</taxon>
        <taxon>Pseudomonadota</taxon>
        <taxon>Gammaproteobacteria</taxon>
        <taxon>Aeromonadales</taxon>
        <taxon>Aeromonadaceae</taxon>
        <taxon>Aeromonas</taxon>
    </lineage>
</organism>
<dbReference type="EMBL" id="CP025706">
    <property type="protein sequence ID" value="AXB06516.1"/>
    <property type="molecule type" value="Genomic_DNA"/>
</dbReference>
<dbReference type="Proteomes" id="UP000266778">
    <property type="component" value="Chromosome"/>
</dbReference>
<dbReference type="InterPro" id="IPR044068">
    <property type="entry name" value="CB"/>
</dbReference>
<dbReference type="PROSITE" id="PS51898">
    <property type="entry name" value="TYR_RECOMBINASE"/>
    <property type="match status" value="1"/>
</dbReference>
<dbReference type="Gene3D" id="1.10.443.10">
    <property type="entry name" value="Intergrase catalytic core"/>
    <property type="match status" value="1"/>
</dbReference>
<dbReference type="AlphaFoldDB" id="A0A3S5WSL2"/>
<dbReference type="PANTHER" id="PTHR30349:SF64">
    <property type="entry name" value="PROPHAGE INTEGRASE INTD-RELATED"/>
    <property type="match status" value="1"/>
</dbReference>
<dbReference type="Gene3D" id="1.10.150.130">
    <property type="match status" value="1"/>
</dbReference>
<name>A0A3S5WSL2_AERCA</name>
<evidence type="ECO:0000256" key="2">
    <source>
        <dbReference type="ARBA" id="ARBA00022908"/>
    </source>
</evidence>
<comment type="similarity">
    <text evidence="1">Belongs to the 'phage' integrase family.</text>
</comment>
<dbReference type="PROSITE" id="PS51900">
    <property type="entry name" value="CB"/>
    <property type="match status" value="1"/>
</dbReference>
<dbReference type="SUPFAM" id="SSF56349">
    <property type="entry name" value="DNA breaking-rejoining enzymes"/>
    <property type="match status" value="1"/>
</dbReference>
<dbReference type="GO" id="GO:0015074">
    <property type="term" value="P:DNA integration"/>
    <property type="evidence" value="ECO:0007669"/>
    <property type="project" value="UniProtKB-KW"/>
</dbReference>
<proteinExistence type="inferred from homology"/>